<name>A0A2V1ZXG8_PSYIM</name>
<dbReference type="CDD" id="cd00586">
    <property type="entry name" value="4HBT"/>
    <property type="match status" value="1"/>
</dbReference>
<dbReference type="InterPro" id="IPR051490">
    <property type="entry name" value="THEM6_lcsJ_thioesterase"/>
</dbReference>
<dbReference type="GeneID" id="60254749"/>
<keyword evidence="2" id="KW-1185">Reference proteome</keyword>
<sequence length="180" mass="20490">MYPFIRYASTIAHAALQVKKGNTLTFKDTSEISFRCRLTDIDNFLEMNNGRVLTLFDMGRTDFAVRSGLGRQLLKQRWGLVVAGSTIQYRKRIRAFDKVTMKTHIVGFDERWIYIEQSMWVKGKPCSSALLRTGVTEKGKVIETARVLASLGQADWQLPPSGYVAEWIVSDADRPWPPQS</sequence>
<gene>
    <name evidence="1" type="ORF">C8D84_10426</name>
</gene>
<dbReference type="Gene3D" id="3.10.129.10">
    <property type="entry name" value="Hotdog Thioesterase"/>
    <property type="match status" value="1"/>
</dbReference>
<proteinExistence type="predicted"/>
<dbReference type="PANTHER" id="PTHR12475:SF4">
    <property type="entry name" value="PROTEIN THEM6"/>
    <property type="match status" value="1"/>
</dbReference>
<dbReference type="AlphaFoldDB" id="A0A2V1ZXG8"/>
<dbReference type="InterPro" id="IPR029069">
    <property type="entry name" value="HotDog_dom_sf"/>
</dbReference>
<organism evidence="1 2">
    <name type="scientific">Psychrobacter immobilis</name>
    <dbReference type="NCBI Taxonomy" id="498"/>
    <lineage>
        <taxon>Bacteria</taxon>
        <taxon>Pseudomonadati</taxon>
        <taxon>Pseudomonadota</taxon>
        <taxon>Gammaproteobacteria</taxon>
        <taxon>Moraxellales</taxon>
        <taxon>Moraxellaceae</taxon>
        <taxon>Psychrobacter</taxon>
    </lineage>
</organism>
<accession>A0A2V1ZXG8</accession>
<dbReference type="RefSeq" id="WP_060490140.1">
    <property type="nucleotide sequence ID" value="NZ_CAJGZY010000006.1"/>
</dbReference>
<evidence type="ECO:0000313" key="1">
    <source>
        <dbReference type="EMBL" id="PWK13547.1"/>
    </source>
</evidence>
<dbReference type="Pfam" id="PF13279">
    <property type="entry name" value="4HBT_2"/>
    <property type="match status" value="1"/>
</dbReference>
<evidence type="ECO:0000313" key="2">
    <source>
        <dbReference type="Proteomes" id="UP000245655"/>
    </source>
</evidence>
<protein>
    <submittedName>
        <fullName evidence="1">Acyl-CoA thioesterase FadM</fullName>
    </submittedName>
</protein>
<dbReference type="SUPFAM" id="SSF54637">
    <property type="entry name" value="Thioesterase/thiol ester dehydrase-isomerase"/>
    <property type="match status" value="1"/>
</dbReference>
<reference evidence="1 2" key="1">
    <citation type="submission" date="2018-05" db="EMBL/GenBank/DDBJ databases">
        <title>Genomic Encyclopedia of Type Strains, Phase IV (KMG-IV): sequencing the most valuable type-strain genomes for metagenomic binning, comparative biology and taxonomic classification.</title>
        <authorList>
            <person name="Goeker M."/>
        </authorList>
    </citation>
    <scope>NUCLEOTIDE SEQUENCE [LARGE SCALE GENOMIC DNA]</scope>
    <source>
        <strain evidence="1 2">DSM 7229</strain>
    </source>
</reference>
<dbReference type="EMBL" id="QGGM01000004">
    <property type="protein sequence ID" value="PWK13547.1"/>
    <property type="molecule type" value="Genomic_DNA"/>
</dbReference>
<dbReference type="PANTHER" id="PTHR12475">
    <property type="match status" value="1"/>
</dbReference>
<comment type="caution">
    <text evidence="1">The sequence shown here is derived from an EMBL/GenBank/DDBJ whole genome shotgun (WGS) entry which is preliminary data.</text>
</comment>
<dbReference type="Proteomes" id="UP000245655">
    <property type="component" value="Unassembled WGS sequence"/>
</dbReference>